<dbReference type="PANTHER" id="PTHR30185">
    <property type="entry name" value="CRYPTIC BETA-GLUCOSIDE BGL OPERON ANTITERMINATOR"/>
    <property type="match status" value="1"/>
</dbReference>
<organism evidence="2 3">
    <name type="scientific">Enterobacter huaxiensis</name>
    <dbReference type="NCBI Taxonomy" id="2494702"/>
    <lineage>
        <taxon>Bacteria</taxon>
        <taxon>Pseudomonadati</taxon>
        <taxon>Pseudomonadota</taxon>
        <taxon>Gammaproteobacteria</taxon>
        <taxon>Enterobacterales</taxon>
        <taxon>Enterobacteriaceae</taxon>
        <taxon>Enterobacter</taxon>
    </lineage>
</organism>
<dbReference type="AlphaFoldDB" id="A0A3R9PNX1"/>
<dbReference type="InterPro" id="IPR036388">
    <property type="entry name" value="WH-like_DNA-bd_sf"/>
</dbReference>
<dbReference type="InterPro" id="IPR050661">
    <property type="entry name" value="BglG_antiterminators"/>
</dbReference>
<dbReference type="Pfam" id="PF08279">
    <property type="entry name" value="HTH_11"/>
    <property type="match status" value="1"/>
</dbReference>
<feature type="domain" description="PTS EIIA type-2" evidence="1">
    <location>
        <begin position="443"/>
        <end position="580"/>
    </location>
</feature>
<comment type="caution">
    <text evidence="2">The sequence shown here is derived from an EMBL/GenBank/DDBJ whole genome shotgun (WGS) entry which is preliminary data.</text>
</comment>
<dbReference type="InterPro" id="IPR013196">
    <property type="entry name" value="HTH_11"/>
</dbReference>
<reference evidence="2 3" key="1">
    <citation type="submission" date="2018-12" db="EMBL/GenBank/DDBJ databases">
        <title>The Genome Submission of two Enterobacter spp. strains.</title>
        <authorList>
            <person name="Wu W."/>
            <person name="Wei L."/>
            <person name="Feng Y."/>
            <person name="Zong Z."/>
        </authorList>
    </citation>
    <scope>NUCLEOTIDE SEQUENCE [LARGE SCALE GENOMIC DNA]</scope>
    <source>
        <strain evidence="2 3">WCHEHu045002</strain>
    </source>
</reference>
<proteinExistence type="predicted"/>
<dbReference type="Proteomes" id="UP000276389">
    <property type="component" value="Unassembled WGS sequence"/>
</dbReference>
<dbReference type="PROSITE" id="PS51094">
    <property type="entry name" value="PTS_EIIA_TYPE_2"/>
    <property type="match status" value="1"/>
</dbReference>
<sequence length="580" mass="65343">MLNERQFALLDELESQPVSLSVLARQTGVSARTILRDIDYLNFTLSGKARIRAMGSTLYQLDMIDRKGYFQLLQRHDNDDRMLALLLIHPVISRAQLADALNLPDAWVAERLPRLKVRHARAFTLASRPGSGHYVAVGQDKRIILLANLFRKDPFVYPLAGITTDTFAALQEQCRQLTDWPDVATDYVVSTILAAYALRQHLIDTSSFHGNHALKPCTERAGIWINPVVLSVLAKRLDSLQQQANGMTPEYVTERLAANTTAGQPHIVDAQLIEDLTGHLKRCVAMPQWLTENRQGSMNNLKAAWPAAFDMSVKFINHLRTVVDIPLIDSDLPGLYFACALERHHHESTPVILLSDQNAIATINKMAIEREVLNCRVMVVRTPEALWALCDELTPGVVINNSQHPLDDRQDRVLTIRNIISAAGIDQIKDYLASAFIRQQPERFFPQDGDFHYHNAPGESWAQIVNGITARLCGDKCMSSTEAQHICQREREGENLIVNRIAIPHCWSERPQPFRGYFITLESSVCVNGDEVRHVLMACASAANRQELKIFSFLASVLSRHSPETIEKLKHYGEFMALLR</sequence>
<name>A0A3R9PNX1_9ENTR</name>
<gene>
    <name evidence="2" type="ORF">EJE24_23215</name>
</gene>
<dbReference type="NCBIfam" id="NF007366">
    <property type="entry name" value="PRK09863.1"/>
    <property type="match status" value="1"/>
</dbReference>
<dbReference type="Gene3D" id="3.40.930.10">
    <property type="entry name" value="Mannitol-specific EII, Chain A"/>
    <property type="match status" value="1"/>
</dbReference>
<accession>A0A3R9PNX1</accession>
<dbReference type="SUPFAM" id="SSF55804">
    <property type="entry name" value="Phoshotransferase/anion transport protein"/>
    <property type="match status" value="1"/>
</dbReference>
<dbReference type="Gene3D" id="1.10.10.10">
    <property type="entry name" value="Winged helix-like DNA-binding domain superfamily/Winged helix DNA-binding domain"/>
    <property type="match status" value="1"/>
</dbReference>
<evidence type="ECO:0000259" key="1">
    <source>
        <dbReference type="PROSITE" id="PS51094"/>
    </source>
</evidence>
<dbReference type="InterPro" id="IPR016152">
    <property type="entry name" value="PTrfase/Anion_transptr"/>
</dbReference>
<dbReference type="EMBL" id="RWHU01000013">
    <property type="protein sequence ID" value="RSK62759.1"/>
    <property type="molecule type" value="Genomic_DNA"/>
</dbReference>
<dbReference type="Pfam" id="PF00359">
    <property type="entry name" value="PTS_EIIA_2"/>
    <property type="match status" value="1"/>
</dbReference>
<evidence type="ECO:0000313" key="3">
    <source>
        <dbReference type="Proteomes" id="UP000276389"/>
    </source>
</evidence>
<dbReference type="InterPro" id="IPR002178">
    <property type="entry name" value="PTS_EIIA_type-2_dom"/>
</dbReference>
<evidence type="ECO:0000313" key="2">
    <source>
        <dbReference type="EMBL" id="RSK62759.1"/>
    </source>
</evidence>
<protein>
    <submittedName>
        <fullName evidence="2">HTH domain-containing protein</fullName>
    </submittedName>
</protein>
<dbReference type="RefSeq" id="WP_125915713.1">
    <property type="nucleotide sequence ID" value="NZ_RWHU01000013.1"/>
</dbReference>
<dbReference type="PANTHER" id="PTHR30185:SF14">
    <property type="entry name" value="STATIONARY PHASE-INDUCIBLE PROTEIN CSIE-RELATED"/>
    <property type="match status" value="1"/>
</dbReference>